<dbReference type="EMBL" id="JAUYZG010000002">
    <property type="protein sequence ID" value="KAK2913564.1"/>
    <property type="molecule type" value="Genomic_DNA"/>
</dbReference>
<dbReference type="GO" id="GO:0005125">
    <property type="term" value="F:cytokine activity"/>
    <property type="evidence" value="ECO:0007669"/>
    <property type="project" value="TreeGrafter"/>
</dbReference>
<keyword evidence="8" id="KW-1015">Disulfide bond</keyword>
<dbReference type="GO" id="GO:0048823">
    <property type="term" value="P:nucleate erythrocyte development"/>
    <property type="evidence" value="ECO:0007669"/>
    <property type="project" value="TreeGrafter"/>
</dbReference>
<dbReference type="GO" id="GO:0043249">
    <property type="term" value="P:erythrocyte maturation"/>
    <property type="evidence" value="ECO:0007669"/>
    <property type="project" value="UniProtKB-KW"/>
</dbReference>
<organism evidence="9 10">
    <name type="scientific">Cirrhinus molitorella</name>
    <name type="common">mud carp</name>
    <dbReference type="NCBI Taxonomy" id="172907"/>
    <lineage>
        <taxon>Eukaryota</taxon>
        <taxon>Metazoa</taxon>
        <taxon>Chordata</taxon>
        <taxon>Craniata</taxon>
        <taxon>Vertebrata</taxon>
        <taxon>Euteleostomi</taxon>
        <taxon>Actinopterygii</taxon>
        <taxon>Neopterygii</taxon>
        <taxon>Teleostei</taxon>
        <taxon>Ostariophysi</taxon>
        <taxon>Cypriniformes</taxon>
        <taxon>Cyprinidae</taxon>
        <taxon>Labeoninae</taxon>
        <taxon>Labeonini</taxon>
        <taxon>Cirrhinus</taxon>
    </lineage>
</organism>
<evidence type="ECO:0000256" key="4">
    <source>
        <dbReference type="ARBA" id="ARBA00022525"/>
    </source>
</evidence>
<keyword evidence="7" id="KW-0265">Erythrocyte maturation</keyword>
<dbReference type="SUPFAM" id="SSF47266">
    <property type="entry name" value="4-helical cytokines"/>
    <property type="match status" value="1"/>
</dbReference>
<dbReference type="PANTHER" id="PTHR10370">
    <property type="entry name" value="ERYTHROPOIETIN"/>
    <property type="match status" value="1"/>
</dbReference>
<evidence type="ECO:0000313" key="9">
    <source>
        <dbReference type="EMBL" id="KAK2913564.1"/>
    </source>
</evidence>
<dbReference type="PANTHER" id="PTHR10370:SF0">
    <property type="entry name" value="ERYTHROPOIETIN"/>
    <property type="match status" value="1"/>
</dbReference>
<comment type="subcellular location">
    <subcellularLocation>
        <location evidence="1">Secreted</location>
    </subcellularLocation>
</comment>
<dbReference type="Proteomes" id="UP001187343">
    <property type="component" value="Unassembled WGS sequence"/>
</dbReference>
<evidence type="ECO:0000256" key="1">
    <source>
        <dbReference type="ARBA" id="ARBA00004613"/>
    </source>
</evidence>
<name>A0AA88QJJ2_9TELE</name>
<dbReference type="GO" id="GO:0005179">
    <property type="term" value="F:hormone activity"/>
    <property type="evidence" value="ECO:0007669"/>
    <property type="project" value="UniProtKB-KW"/>
</dbReference>
<dbReference type="PRINTS" id="PR00272">
    <property type="entry name" value="ERYTHROPTN"/>
</dbReference>
<dbReference type="InterPro" id="IPR003013">
    <property type="entry name" value="Erythroptn"/>
</dbReference>
<proteinExistence type="inferred from homology"/>
<keyword evidence="10" id="KW-1185">Reference proteome</keyword>
<gene>
    <name evidence="9" type="ORF">Q8A67_001963</name>
</gene>
<dbReference type="AlphaFoldDB" id="A0AA88QJJ2"/>
<evidence type="ECO:0000256" key="8">
    <source>
        <dbReference type="ARBA" id="ARBA00023157"/>
    </source>
</evidence>
<evidence type="ECO:0000256" key="2">
    <source>
        <dbReference type="ARBA" id="ARBA00005782"/>
    </source>
</evidence>
<dbReference type="InterPro" id="IPR009079">
    <property type="entry name" value="4_helix_cytokine-like_core"/>
</dbReference>
<comment type="similarity">
    <text evidence="2">Belongs to the EPO/TPO family.</text>
</comment>
<accession>A0AA88QJJ2</accession>
<evidence type="ECO:0000256" key="6">
    <source>
        <dbReference type="ARBA" id="ARBA00022729"/>
    </source>
</evidence>
<dbReference type="GO" id="GO:0005615">
    <property type="term" value="C:extracellular space"/>
    <property type="evidence" value="ECO:0007669"/>
    <property type="project" value="TreeGrafter"/>
</dbReference>
<evidence type="ECO:0000256" key="3">
    <source>
        <dbReference type="ARBA" id="ARBA00015421"/>
    </source>
</evidence>
<sequence length="183" mass="20272">MFHGSGLFALLLMVLEWTRPGLSSPLRPICDLRVLDHFIKEAWDAEAAMIACKDACSIATNFTVPLTTVDFDVWDAMKIEEQAQEVQSGLHVLNEAISSLQISNQTDVLQSHIDASISNIASIRQVLRSLSIPEYVPSSSDGEDMEMQKVSSISELFQVHINFLRGKVRRLLTSAPVCRQGVS</sequence>
<protein>
    <recommendedName>
        <fullName evidence="3">Erythropoietin</fullName>
    </recommendedName>
</protein>
<keyword evidence="5" id="KW-0372">Hormone</keyword>
<keyword evidence="4" id="KW-0964">Secreted</keyword>
<evidence type="ECO:0000313" key="10">
    <source>
        <dbReference type="Proteomes" id="UP001187343"/>
    </source>
</evidence>
<keyword evidence="6" id="KW-0732">Signal</keyword>
<evidence type="ECO:0000256" key="7">
    <source>
        <dbReference type="ARBA" id="ARBA00023057"/>
    </source>
</evidence>
<dbReference type="Gene3D" id="1.20.1250.10">
    <property type="match status" value="1"/>
</dbReference>
<comment type="caution">
    <text evidence="9">The sequence shown here is derived from an EMBL/GenBank/DDBJ whole genome shotgun (WGS) entry which is preliminary data.</text>
</comment>
<dbReference type="Pfam" id="PF00758">
    <property type="entry name" value="EPO_TPO"/>
    <property type="match status" value="1"/>
</dbReference>
<reference evidence="9" key="1">
    <citation type="submission" date="2023-08" db="EMBL/GenBank/DDBJ databases">
        <title>Chromosome-level Genome Assembly of mud carp (Cirrhinus molitorella).</title>
        <authorList>
            <person name="Liu H."/>
        </authorList>
    </citation>
    <scope>NUCLEOTIDE SEQUENCE</scope>
    <source>
        <strain evidence="9">Prfri</strain>
        <tissue evidence="9">Muscle</tissue>
    </source>
</reference>
<evidence type="ECO:0000256" key="5">
    <source>
        <dbReference type="ARBA" id="ARBA00022702"/>
    </source>
</evidence>
<dbReference type="GO" id="GO:0005128">
    <property type="term" value="F:erythropoietin receptor binding"/>
    <property type="evidence" value="ECO:0007669"/>
    <property type="project" value="InterPro"/>
</dbReference>
<dbReference type="InterPro" id="IPR001323">
    <property type="entry name" value="EPO_TPO"/>
</dbReference>